<feature type="transmembrane region" description="Helical" evidence="1">
    <location>
        <begin position="197"/>
        <end position="216"/>
    </location>
</feature>
<keyword evidence="4" id="KW-1185">Reference proteome</keyword>
<feature type="domain" description="CAAX prenyl protease 2/Lysostaphin resistance protein A-like" evidence="2">
    <location>
        <begin position="172"/>
        <end position="255"/>
    </location>
</feature>
<feature type="transmembrane region" description="Helical" evidence="1">
    <location>
        <begin position="94"/>
        <end position="114"/>
    </location>
</feature>
<evidence type="ECO:0000313" key="4">
    <source>
        <dbReference type="Proteomes" id="UP001165524"/>
    </source>
</evidence>
<feature type="transmembrane region" description="Helical" evidence="1">
    <location>
        <begin position="35"/>
        <end position="54"/>
    </location>
</feature>
<evidence type="ECO:0000256" key="1">
    <source>
        <dbReference type="SAM" id="Phobius"/>
    </source>
</evidence>
<dbReference type="EMBL" id="JALKII010000015">
    <property type="protein sequence ID" value="MCK0538797.1"/>
    <property type="molecule type" value="Genomic_DNA"/>
</dbReference>
<feature type="transmembrane region" description="Helical" evidence="1">
    <location>
        <begin position="134"/>
        <end position="152"/>
    </location>
</feature>
<proteinExistence type="predicted"/>
<feature type="transmembrane region" description="Helical" evidence="1">
    <location>
        <begin position="222"/>
        <end position="241"/>
    </location>
</feature>
<reference evidence="3" key="1">
    <citation type="submission" date="2022-04" db="EMBL/GenBank/DDBJ databases">
        <title>Alcanivorax sp. CY1518 draft genome sequence.</title>
        <authorList>
            <person name="Zhao G."/>
            <person name="An M."/>
        </authorList>
    </citation>
    <scope>NUCLEOTIDE SEQUENCE</scope>
    <source>
        <strain evidence="3">CY1518</strain>
    </source>
</reference>
<dbReference type="GO" id="GO:0008237">
    <property type="term" value="F:metallopeptidase activity"/>
    <property type="evidence" value="ECO:0007669"/>
    <property type="project" value="UniProtKB-KW"/>
</dbReference>
<keyword evidence="1" id="KW-0812">Transmembrane</keyword>
<accession>A0ABT0EAZ6</accession>
<sequence>MSNTGKGFLAPLTNLLTDPSLATPTLRGLAAHRHLLLFCAITAVALLINQYLAIDGSLRQSTNWYAALAGEHPAQTWRTVQQSGFAGLLEQARWAGWLLIGYVLLPALVIRLVLRHRLADYGLAWGDTGKHFRYYLIFGGIMAALAVLASFHASFLNTYPFYPLAGRSWIDLLLWEMLYVLQFFCIEFFYRGVLLRGLRPVIGIYAIYVSSLVYLTIHLPKPFLECAGSLMFGLILCLLAWRCRSIWGGVLVHVCLAVSMDLLSLMQRGALPAHVWP</sequence>
<protein>
    <submittedName>
        <fullName evidence="3">CPBP family intramembrane metalloprotease</fullName>
    </submittedName>
</protein>
<dbReference type="Pfam" id="PF02517">
    <property type="entry name" value="Rce1-like"/>
    <property type="match status" value="1"/>
</dbReference>
<evidence type="ECO:0000313" key="3">
    <source>
        <dbReference type="EMBL" id="MCK0538797.1"/>
    </source>
</evidence>
<keyword evidence="1" id="KW-0472">Membrane</keyword>
<keyword evidence="3" id="KW-0378">Hydrolase</keyword>
<gene>
    <name evidence="3" type="ORF">MU846_13865</name>
</gene>
<feature type="transmembrane region" description="Helical" evidence="1">
    <location>
        <begin position="172"/>
        <end position="190"/>
    </location>
</feature>
<dbReference type="InterPro" id="IPR003675">
    <property type="entry name" value="Rce1/LyrA-like_dom"/>
</dbReference>
<dbReference type="Proteomes" id="UP001165524">
    <property type="component" value="Unassembled WGS sequence"/>
</dbReference>
<name>A0ABT0EAZ6_9GAMM</name>
<evidence type="ECO:0000259" key="2">
    <source>
        <dbReference type="Pfam" id="PF02517"/>
    </source>
</evidence>
<feature type="transmembrane region" description="Helical" evidence="1">
    <location>
        <begin position="246"/>
        <end position="266"/>
    </location>
</feature>
<comment type="caution">
    <text evidence="3">The sequence shown here is derived from an EMBL/GenBank/DDBJ whole genome shotgun (WGS) entry which is preliminary data.</text>
</comment>
<keyword evidence="1" id="KW-1133">Transmembrane helix</keyword>
<organism evidence="3 4">
    <name type="scientific">Alcanivorax quisquiliarum</name>
    <dbReference type="NCBI Taxonomy" id="2933565"/>
    <lineage>
        <taxon>Bacteria</taxon>
        <taxon>Pseudomonadati</taxon>
        <taxon>Pseudomonadota</taxon>
        <taxon>Gammaproteobacteria</taxon>
        <taxon>Oceanospirillales</taxon>
        <taxon>Alcanivoracaceae</taxon>
        <taxon>Alcanivorax</taxon>
    </lineage>
</organism>
<dbReference type="RefSeq" id="WP_246953762.1">
    <property type="nucleotide sequence ID" value="NZ_JALKII010000015.1"/>
</dbReference>
<keyword evidence="3" id="KW-0482">Metalloprotease</keyword>
<keyword evidence="3" id="KW-0645">Protease</keyword>